<name>A0A0K2VC39_LEPSM</name>
<protein>
    <submittedName>
        <fullName evidence="1">Uncharacterized protein</fullName>
    </submittedName>
</protein>
<accession>A0A0K2VC39</accession>
<reference evidence="1" key="1">
    <citation type="submission" date="2014-05" db="EMBL/GenBank/DDBJ databases">
        <authorList>
            <person name="Chronopoulou M."/>
        </authorList>
    </citation>
    <scope>NUCLEOTIDE SEQUENCE</scope>
    <source>
        <tissue evidence="1">Whole organism</tissue>
    </source>
</reference>
<dbReference type="AlphaFoldDB" id="A0A0K2VC39"/>
<feature type="non-terminal residue" evidence="1">
    <location>
        <position position="1"/>
    </location>
</feature>
<sequence length="105" mass="12717">TPWRGRRRCLSCPRQQLFRPTFEALTYIVWSPQESLWLPRCKRWCGCSSEPWQFQWEFFPARKVPKLRLDVSPYCRVLFHCCYLDFVGVLFITSQDPCLEVFVYN</sequence>
<dbReference type="EMBL" id="HACA01030396">
    <property type="protein sequence ID" value="CDW47757.1"/>
    <property type="molecule type" value="Transcribed_RNA"/>
</dbReference>
<organism evidence="1">
    <name type="scientific">Lepeophtheirus salmonis</name>
    <name type="common">Salmon louse</name>
    <name type="synonym">Caligus salmonis</name>
    <dbReference type="NCBI Taxonomy" id="72036"/>
    <lineage>
        <taxon>Eukaryota</taxon>
        <taxon>Metazoa</taxon>
        <taxon>Ecdysozoa</taxon>
        <taxon>Arthropoda</taxon>
        <taxon>Crustacea</taxon>
        <taxon>Multicrustacea</taxon>
        <taxon>Hexanauplia</taxon>
        <taxon>Copepoda</taxon>
        <taxon>Siphonostomatoida</taxon>
        <taxon>Caligidae</taxon>
        <taxon>Lepeophtheirus</taxon>
    </lineage>
</organism>
<proteinExistence type="predicted"/>
<evidence type="ECO:0000313" key="1">
    <source>
        <dbReference type="EMBL" id="CDW47757.1"/>
    </source>
</evidence>